<evidence type="ECO:0000313" key="3">
    <source>
        <dbReference type="EMBL" id="KAJ7609942.1"/>
    </source>
</evidence>
<keyword evidence="2" id="KW-1133">Transmembrane helix</keyword>
<evidence type="ECO:0000256" key="2">
    <source>
        <dbReference type="SAM" id="Phobius"/>
    </source>
</evidence>
<reference evidence="3" key="1">
    <citation type="submission" date="2023-03" db="EMBL/GenBank/DDBJ databases">
        <title>Massive genome expansion in bonnet fungi (Mycena s.s.) driven by repeated elements and novel gene families across ecological guilds.</title>
        <authorList>
            <consortium name="Lawrence Berkeley National Laboratory"/>
            <person name="Harder C.B."/>
            <person name="Miyauchi S."/>
            <person name="Viragh M."/>
            <person name="Kuo A."/>
            <person name="Thoen E."/>
            <person name="Andreopoulos B."/>
            <person name="Lu D."/>
            <person name="Skrede I."/>
            <person name="Drula E."/>
            <person name="Henrissat B."/>
            <person name="Morin E."/>
            <person name="Kohler A."/>
            <person name="Barry K."/>
            <person name="LaButti K."/>
            <person name="Morin E."/>
            <person name="Salamov A."/>
            <person name="Lipzen A."/>
            <person name="Mereny Z."/>
            <person name="Hegedus B."/>
            <person name="Baldrian P."/>
            <person name="Stursova M."/>
            <person name="Weitz H."/>
            <person name="Taylor A."/>
            <person name="Grigoriev I.V."/>
            <person name="Nagy L.G."/>
            <person name="Martin F."/>
            <person name="Kauserud H."/>
        </authorList>
    </citation>
    <scope>NUCLEOTIDE SEQUENCE</scope>
    <source>
        <strain evidence="3">9284</strain>
    </source>
</reference>
<feature type="transmembrane region" description="Helical" evidence="2">
    <location>
        <begin position="20"/>
        <end position="41"/>
    </location>
</feature>
<comment type="caution">
    <text evidence="3">The sequence shown here is derived from an EMBL/GenBank/DDBJ whole genome shotgun (WGS) entry which is preliminary data.</text>
</comment>
<dbReference type="Proteomes" id="UP001221142">
    <property type="component" value="Unassembled WGS sequence"/>
</dbReference>
<proteinExistence type="predicted"/>
<keyword evidence="4" id="KW-1185">Reference proteome</keyword>
<organism evidence="3 4">
    <name type="scientific">Roridomyces roridus</name>
    <dbReference type="NCBI Taxonomy" id="1738132"/>
    <lineage>
        <taxon>Eukaryota</taxon>
        <taxon>Fungi</taxon>
        <taxon>Dikarya</taxon>
        <taxon>Basidiomycota</taxon>
        <taxon>Agaricomycotina</taxon>
        <taxon>Agaricomycetes</taxon>
        <taxon>Agaricomycetidae</taxon>
        <taxon>Agaricales</taxon>
        <taxon>Marasmiineae</taxon>
        <taxon>Mycenaceae</taxon>
        <taxon>Roridomyces</taxon>
    </lineage>
</organism>
<gene>
    <name evidence="3" type="ORF">FB45DRAFT_943264</name>
</gene>
<sequence length="162" mass="17524">MVIPPSSTSGTGNAANTHVNLAALHLPLALLAALALTALVLSIRRSIAARLVVKEYPRQAQDKPTAPELKMAFASAELPTMSSKTKDVMPSSFTPSPRPRPPCTSNLEISTSRLLNGSTAVPRQYQYCRPASMAQIIMVRHVRWFLSLASFFSCVVRHAGKP</sequence>
<keyword evidence="2" id="KW-0472">Membrane</keyword>
<accession>A0AAD7B3X8</accession>
<dbReference type="AlphaFoldDB" id="A0AAD7B3X8"/>
<evidence type="ECO:0000313" key="4">
    <source>
        <dbReference type="Proteomes" id="UP001221142"/>
    </source>
</evidence>
<dbReference type="EMBL" id="JARKIF010000037">
    <property type="protein sequence ID" value="KAJ7609942.1"/>
    <property type="molecule type" value="Genomic_DNA"/>
</dbReference>
<evidence type="ECO:0000256" key="1">
    <source>
        <dbReference type="SAM" id="MobiDB-lite"/>
    </source>
</evidence>
<name>A0AAD7B3X8_9AGAR</name>
<protein>
    <submittedName>
        <fullName evidence="3">Uncharacterized protein</fullName>
    </submittedName>
</protein>
<keyword evidence="2" id="KW-0812">Transmembrane</keyword>
<feature type="region of interest" description="Disordered" evidence="1">
    <location>
        <begin position="84"/>
        <end position="105"/>
    </location>
</feature>